<dbReference type="EMBL" id="BAAAVI010000011">
    <property type="protein sequence ID" value="GAA2861787.1"/>
    <property type="molecule type" value="Genomic_DNA"/>
</dbReference>
<comment type="similarity">
    <text evidence="3">Belongs to the glycosyl hydrolase 26 family.</text>
</comment>
<evidence type="ECO:0000256" key="2">
    <source>
        <dbReference type="ARBA" id="ARBA00023295"/>
    </source>
</evidence>
<sequence>MGSLALSVPGLSGCGQASGAADDPVAEPRPGISAGPSAGPPAGAPTGPSAGAAADGEGRDRTVPGGRDVSGGAAGNDPGGPAAREPASEAGGLTQVRPPEAACEVSDKLVPACGAWWGVAPEIFTGRRPARALERAERRMGRPADIVHVYHRGDELFPTPEERAVARDPDGRRLLLVNWKPSVEHTWAQIARGELDQRIDRLARHVVKHFPERFFLTIHHEPENDVRTAPRSGMTAADYAAMYRHVVRRLRQRGVENAVTVMTYMGAPNWAARPWFEKLYPGDDVVDWVAMDPYVDDRVRSFDGLVNKIRSDTPDWPGFYRWMQRRFPGKPVMIAEWGVFERYDHPRFKESFFTSVRRELPDYPQIKALVYFDSPRAPRGDTRFDTTPGGRQAFTELARDPHLRPAAVPAG</sequence>
<feature type="active site" description="Proton donor" evidence="3">
    <location>
        <position position="221"/>
    </location>
</feature>
<dbReference type="InterPro" id="IPR017853">
    <property type="entry name" value="GH"/>
</dbReference>
<evidence type="ECO:0000259" key="5">
    <source>
        <dbReference type="PROSITE" id="PS51764"/>
    </source>
</evidence>
<feature type="compositionally biased region" description="Low complexity" evidence="4">
    <location>
        <begin position="44"/>
        <end position="55"/>
    </location>
</feature>
<dbReference type="InterPro" id="IPR022790">
    <property type="entry name" value="GH26_dom"/>
</dbReference>
<feature type="compositionally biased region" description="Gly residues" evidence="4">
    <location>
        <begin position="68"/>
        <end position="78"/>
    </location>
</feature>
<keyword evidence="1 3" id="KW-0378">Hydrolase</keyword>
<dbReference type="Proteomes" id="UP001500831">
    <property type="component" value="Unassembled WGS sequence"/>
</dbReference>
<comment type="caution">
    <text evidence="6">The sequence shown here is derived from an EMBL/GenBank/DDBJ whole genome shotgun (WGS) entry which is preliminary data.</text>
</comment>
<name>A0ABN3VTP6_9ACTN</name>
<evidence type="ECO:0000256" key="1">
    <source>
        <dbReference type="ARBA" id="ARBA00022801"/>
    </source>
</evidence>
<evidence type="ECO:0000256" key="3">
    <source>
        <dbReference type="PROSITE-ProRule" id="PRU01100"/>
    </source>
</evidence>
<dbReference type="Gene3D" id="3.20.20.80">
    <property type="entry name" value="Glycosidases"/>
    <property type="match status" value="1"/>
</dbReference>
<dbReference type="PROSITE" id="PS51764">
    <property type="entry name" value="GH26"/>
    <property type="match status" value="1"/>
</dbReference>
<keyword evidence="2 3" id="KW-0326">Glycosidase</keyword>
<feature type="active site" description="Nucleophile" evidence="3">
    <location>
        <position position="336"/>
    </location>
</feature>
<reference evidence="6 7" key="1">
    <citation type="journal article" date="2019" name="Int. J. Syst. Evol. Microbiol.">
        <title>The Global Catalogue of Microorganisms (GCM) 10K type strain sequencing project: providing services to taxonomists for standard genome sequencing and annotation.</title>
        <authorList>
            <consortium name="The Broad Institute Genomics Platform"/>
            <consortium name="The Broad Institute Genome Sequencing Center for Infectious Disease"/>
            <person name="Wu L."/>
            <person name="Ma J."/>
        </authorList>
    </citation>
    <scope>NUCLEOTIDE SEQUENCE [LARGE SCALE GENOMIC DNA]</scope>
    <source>
        <strain evidence="6 7">JCM 6242</strain>
    </source>
</reference>
<dbReference type="SUPFAM" id="SSF51445">
    <property type="entry name" value="(Trans)glycosidases"/>
    <property type="match status" value="1"/>
</dbReference>
<accession>A0ABN3VTP6</accession>
<feature type="domain" description="GH26" evidence="5">
    <location>
        <begin position="96"/>
        <end position="407"/>
    </location>
</feature>
<evidence type="ECO:0000313" key="7">
    <source>
        <dbReference type="Proteomes" id="UP001500831"/>
    </source>
</evidence>
<evidence type="ECO:0000256" key="4">
    <source>
        <dbReference type="SAM" id="MobiDB-lite"/>
    </source>
</evidence>
<gene>
    <name evidence="6" type="ORF">GCM10010517_20600</name>
</gene>
<protein>
    <recommendedName>
        <fullName evidence="5">GH26 domain-containing protein</fullName>
    </recommendedName>
</protein>
<proteinExistence type="inferred from homology"/>
<evidence type="ECO:0000313" key="6">
    <source>
        <dbReference type="EMBL" id="GAA2861787.1"/>
    </source>
</evidence>
<feature type="region of interest" description="Disordered" evidence="4">
    <location>
        <begin position="1"/>
        <end position="94"/>
    </location>
</feature>
<organism evidence="6 7">
    <name type="scientific">Streptosporangium fragile</name>
    <dbReference type="NCBI Taxonomy" id="46186"/>
    <lineage>
        <taxon>Bacteria</taxon>
        <taxon>Bacillati</taxon>
        <taxon>Actinomycetota</taxon>
        <taxon>Actinomycetes</taxon>
        <taxon>Streptosporangiales</taxon>
        <taxon>Streptosporangiaceae</taxon>
        <taxon>Streptosporangium</taxon>
    </lineage>
</organism>
<keyword evidence="7" id="KW-1185">Reference proteome</keyword>